<proteinExistence type="predicted"/>
<dbReference type="SUPFAM" id="SSF53335">
    <property type="entry name" value="S-adenosyl-L-methionine-dependent methyltransferases"/>
    <property type="match status" value="1"/>
</dbReference>
<gene>
    <name evidence="2" type="ORF">EKO27_g9192</name>
</gene>
<evidence type="ECO:0000313" key="2">
    <source>
        <dbReference type="EMBL" id="RWA05913.1"/>
    </source>
</evidence>
<feature type="domain" description="Methyltransferase FkbM" evidence="1">
    <location>
        <begin position="37"/>
        <end position="127"/>
    </location>
</feature>
<evidence type="ECO:0000313" key="3">
    <source>
        <dbReference type="Proteomes" id="UP000286045"/>
    </source>
</evidence>
<protein>
    <recommendedName>
        <fullName evidence="1">Methyltransferase FkbM domain-containing protein</fullName>
    </recommendedName>
</protein>
<keyword evidence="3" id="KW-1185">Reference proteome</keyword>
<organism evidence="2 3">
    <name type="scientific">Xylaria grammica</name>
    <dbReference type="NCBI Taxonomy" id="363999"/>
    <lineage>
        <taxon>Eukaryota</taxon>
        <taxon>Fungi</taxon>
        <taxon>Dikarya</taxon>
        <taxon>Ascomycota</taxon>
        <taxon>Pezizomycotina</taxon>
        <taxon>Sordariomycetes</taxon>
        <taxon>Xylariomycetidae</taxon>
        <taxon>Xylariales</taxon>
        <taxon>Xylariaceae</taxon>
        <taxon>Xylaria</taxon>
    </lineage>
</organism>
<dbReference type="AlphaFoldDB" id="A0A439CUR8"/>
<sequence length="149" mass="16601">MGDPFLRDETLVEEDLDAAVTEQVAINRTDANPANPPSEQPVGISAVLFDGAQEFDVKLERLSDVLSRRPEFSRIDFLKVDVEGAELEVLRGLDDAHWGIVRNVVLETWDASGVRGEIEELLRAKGFTLKCEEAPWSKGFWMISASREG</sequence>
<accession>A0A439CUR8</accession>
<reference evidence="2 3" key="1">
    <citation type="submission" date="2018-12" db="EMBL/GenBank/DDBJ databases">
        <title>Draft genome sequence of Xylaria grammica IHI A82.</title>
        <authorList>
            <person name="Buettner E."/>
            <person name="Kellner H."/>
        </authorList>
    </citation>
    <scope>NUCLEOTIDE SEQUENCE [LARGE SCALE GENOMIC DNA]</scope>
    <source>
        <strain evidence="2 3">IHI A82</strain>
    </source>
</reference>
<dbReference type="NCBIfam" id="TIGR01444">
    <property type="entry name" value="fkbM_fam"/>
    <property type="match status" value="1"/>
</dbReference>
<dbReference type="Pfam" id="PF05050">
    <property type="entry name" value="Methyltransf_21"/>
    <property type="match status" value="1"/>
</dbReference>
<dbReference type="Proteomes" id="UP000286045">
    <property type="component" value="Unassembled WGS sequence"/>
</dbReference>
<dbReference type="EMBL" id="RYZI01000386">
    <property type="protein sequence ID" value="RWA05913.1"/>
    <property type="molecule type" value="Genomic_DNA"/>
</dbReference>
<dbReference type="InterPro" id="IPR006342">
    <property type="entry name" value="FkbM_mtfrase"/>
</dbReference>
<evidence type="ECO:0000259" key="1">
    <source>
        <dbReference type="Pfam" id="PF05050"/>
    </source>
</evidence>
<dbReference type="Gene3D" id="3.40.50.150">
    <property type="entry name" value="Vaccinia Virus protein VP39"/>
    <property type="match status" value="1"/>
</dbReference>
<comment type="caution">
    <text evidence="2">The sequence shown here is derived from an EMBL/GenBank/DDBJ whole genome shotgun (WGS) entry which is preliminary data.</text>
</comment>
<dbReference type="InterPro" id="IPR029063">
    <property type="entry name" value="SAM-dependent_MTases_sf"/>
</dbReference>
<name>A0A439CUR8_9PEZI</name>